<proteinExistence type="predicted"/>
<sequence length="652" mass="73518">MGTIPYGSLPAVPAHEPQWTSGGIVQRRNQFCLIMDKFKQDCPDPNMRAFNIRQGHHSWKSVLNTADAAAASHDAKRRGPLGIFTNVGKSIASANGFIEPALDLLPCGEYTSIVCGGIKMLFIATTKVVEVRERILAFFKEAPYFLEQAEVYQSLYEKDENLDRAVQQLGVALLKAIEAFVNWYDHGWKRPFIALLKQKYYGEELEVLRQEVQQCADKVSTCADNCDKHANKKIATVTESIFQKITVMLKQDLELRNALADLAEKEENQEQLAQLMSRDVADVKDGLFEVREGISAIQSRFEGFLASTQQAVEWQKKAEEFAKQRDEYRALAKGLEAILRDRETAEKEQRLRDREIRRQMELAYGLAAISPDDIRWWLGNCGLNALRDIEHYIESAPVSSANPKLTQQILAHPGVLAWYSSSTSQILFVEASRELCGDPGRSLFVAIFSRNLQKQGRAVVVTHFCARSRQGGGDSMVTDMLASLICQLITAFSTGLDFRWWSRQRSYEEHRRSTETRDLVYLCSLFKQVVSLVPHGAGAIFVLIDEFHILERNNPQAAAYLYQKLRETASLYSGDGAHGRTFKVLAMTPVPNGYGSVSQDVPRRDLVQLDDARIDDDRGEDIIRQPYHDPLHRMHQGFDGPFTPGFGVFGEG</sequence>
<dbReference type="InterPro" id="IPR056125">
    <property type="entry name" value="DUF7708"/>
</dbReference>
<feature type="domain" description="DUF7708" evidence="2">
    <location>
        <begin position="108"/>
        <end position="226"/>
    </location>
</feature>
<keyword evidence="4" id="KW-1185">Reference proteome</keyword>
<reference evidence="3 4" key="2">
    <citation type="journal article" date="2021" name="Curr. Genet.">
        <title>Genetic response to nitrogen starvation in the aggressive Eucalyptus foliar pathogen Teratosphaeria destructans.</title>
        <authorList>
            <person name="Havenga M."/>
            <person name="Wingfield B.D."/>
            <person name="Wingfield M.J."/>
            <person name="Dreyer L.L."/>
            <person name="Roets F."/>
            <person name="Aylward J."/>
        </authorList>
    </citation>
    <scope>NUCLEOTIDE SEQUENCE [LARGE SCALE GENOMIC DNA]</scope>
    <source>
        <strain evidence="3">CMW44962</strain>
    </source>
</reference>
<feature type="coiled-coil region" evidence="1">
    <location>
        <begin position="248"/>
        <end position="275"/>
    </location>
</feature>
<dbReference type="PANTHER" id="PTHR40619">
    <property type="entry name" value="FUNGAL STAND N-TERMINAL GOODBYE DOMAIN-CONTAINING PROTEIN"/>
    <property type="match status" value="1"/>
</dbReference>
<keyword evidence="1" id="KW-0175">Coiled coil</keyword>
<name>A0A9W7ST40_9PEZI</name>
<protein>
    <recommendedName>
        <fullName evidence="2">DUF7708 domain-containing protein</fullName>
    </recommendedName>
</protein>
<dbReference type="PANTHER" id="PTHR40619:SF3">
    <property type="entry name" value="FUNGAL STAND N-TERMINAL GOODBYE DOMAIN-CONTAINING PROTEIN"/>
    <property type="match status" value="1"/>
</dbReference>
<accession>A0A9W7ST40</accession>
<dbReference type="Proteomes" id="UP001138500">
    <property type="component" value="Unassembled WGS sequence"/>
</dbReference>
<comment type="caution">
    <text evidence="3">The sequence shown here is derived from an EMBL/GenBank/DDBJ whole genome shotgun (WGS) entry which is preliminary data.</text>
</comment>
<organism evidence="3 4">
    <name type="scientific">Teratosphaeria destructans</name>
    <dbReference type="NCBI Taxonomy" id="418781"/>
    <lineage>
        <taxon>Eukaryota</taxon>
        <taxon>Fungi</taxon>
        <taxon>Dikarya</taxon>
        <taxon>Ascomycota</taxon>
        <taxon>Pezizomycotina</taxon>
        <taxon>Dothideomycetes</taxon>
        <taxon>Dothideomycetidae</taxon>
        <taxon>Mycosphaerellales</taxon>
        <taxon>Teratosphaeriaceae</taxon>
        <taxon>Teratosphaeria</taxon>
    </lineage>
</organism>
<dbReference type="OrthoDB" id="3946456at2759"/>
<dbReference type="Pfam" id="PF24809">
    <property type="entry name" value="DUF7708"/>
    <property type="match status" value="1"/>
</dbReference>
<evidence type="ECO:0000259" key="2">
    <source>
        <dbReference type="Pfam" id="PF24809"/>
    </source>
</evidence>
<dbReference type="EMBL" id="RIBY02001834">
    <property type="protein sequence ID" value="KAH9828027.1"/>
    <property type="molecule type" value="Genomic_DNA"/>
</dbReference>
<evidence type="ECO:0000313" key="3">
    <source>
        <dbReference type="EMBL" id="KAH9828027.1"/>
    </source>
</evidence>
<reference evidence="3 4" key="1">
    <citation type="journal article" date="2018" name="IMA Fungus">
        <title>IMA Genome-F 10: Nine draft genome sequences of Claviceps purpurea s.lat., including C. arundinis, C. humidiphila, and C. cf. spartinae, pseudomolecules for the pitch canker pathogen Fusarium circinatum, draft genome of Davidsoniella eucalypti, Grosmannia galeiformis, Quambalaria eucalypti, and Teratosphaeria destructans.</title>
        <authorList>
            <person name="Wingfield B.D."/>
            <person name="Liu M."/>
            <person name="Nguyen H.D."/>
            <person name="Lane F.A."/>
            <person name="Morgan S.W."/>
            <person name="De Vos L."/>
            <person name="Wilken P.M."/>
            <person name="Duong T.A."/>
            <person name="Aylward J."/>
            <person name="Coetzee M.P."/>
            <person name="Dadej K."/>
            <person name="De Beer Z.W."/>
            <person name="Findlay W."/>
            <person name="Havenga M."/>
            <person name="Kolarik M."/>
            <person name="Menzies J.G."/>
            <person name="Naidoo K."/>
            <person name="Pochopski O."/>
            <person name="Shoukouhi P."/>
            <person name="Santana Q.C."/>
            <person name="Seifert K.A."/>
            <person name="Soal N."/>
            <person name="Steenkamp E.T."/>
            <person name="Tatham C.T."/>
            <person name="van der Nest M.A."/>
            <person name="Wingfield M.J."/>
        </authorList>
    </citation>
    <scope>NUCLEOTIDE SEQUENCE [LARGE SCALE GENOMIC DNA]</scope>
    <source>
        <strain evidence="3">CMW44962</strain>
    </source>
</reference>
<dbReference type="AlphaFoldDB" id="A0A9W7ST40"/>
<gene>
    <name evidence="3" type="ORF">Tdes44962_MAKER02577</name>
</gene>
<evidence type="ECO:0000313" key="4">
    <source>
        <dbReference type="Proteomes" id="UP001138500"/>
    </source>
</evidence>
<evidence type="ECO:0000256" key="1">
    <source>
        <dbReference type="SAM" id="Coils"/>
    </source>
</evidence>